<keyword evidence="1" id="KW-0472">Membrane</keyword>
<dbReference type="Pfam" id="PF13460">
    <property type="entry name" value="NAD_binding_10"/>
    <property type="match status" value="1"/>
</dbReference>
<feature type="transmembrane region" description="Helical" evidence="1">
    <location>
        <begin position="359"/>
        <end position="377"/>
    </location>
</feature>
<evidence type="ECO:0000259" key="2">
    <source>
        <dbReference type="Pfam" id="PF13460"/>
    </source>
</evidence>
<protein>
    <submittedName>
        <fullName evidence="3">SDR family oxidoreductase</fullName>
    </submittedName>
</protein>
<dbReference type="GO" id="GO:0044877">
    <property type="term" value="F:protein-containing complex binding"/>
    <property type="evidence" value="ECO:0007669"/>
    <property type="project" value="TreeGrafter"/>
</dbReference>
<dbReference type="OrthoDB" id="5292533at2"/>
<dbReference type="PANTHER" id="PTHR12126">
    <property type="entry name" value="NADH-UBIQUINONE OXIDOREDUCTASE 39 KDA SUBUNIT-RELATED"/>
    <property type="match status" value="1"/>
</dbReference>
<organism evidence="3 4">
    <name type="scientific">Cupriavidus metallidurans</name>
    <dbReference type="NCBI Taxonomy" id="119219"/>
    <lineage>
        <taxon>Bacteria</taxon>
        <taxon>Pseudomonadati</taxon>
        <taxon>Pseudomonadota</taxon>
        <taxon>Betaproteobacteria</taxon>
        <taxon>Burkholderiales</taxon>
        <taxon>Burkholderiaceae</taxon>
        <taxon>Cupriavidus</taxon>
    </lineage>
</organism>
<keyword evidence="1" id="KW-0812">Transmembrane</keyword>
<dbReference type="InterPro" id="IPR036291">
    <property type="entry name" value="NAD(P)-bd_dom_sf"/>
</dbReference>
<dbReference type="InterPro" id="IPR051207">
    <property type="entry name" value="ComplexI_NDUFA9_subunit"/>
</dbReference>
<reference evidence="3 4" key="1">
    <citation type="submission" date="2019-03" db="EMBL/GenBank/DDBJ databases">
        <title>Comparative insights into the high quality Complete genome sequence of highly metal resistant Cupriavidus metallidurans strain BS1 isolated from a gold-copper mine.</title>
        <authorList>
            <person name="Mazhar H.S."/>
            <person name="Rensing C."/>
        </authorList>
    </citation>
    <scope>NUCLEOTIDE SEQUENCE [LARGE SCALE GENOMIC DNA]</scope>
    <source>
        <strain evidence="3 4">BS1</strain>
    </source>
</reference>
<feature type="domain" description="NAD(P)-binding" evidence="2">
    <location>
        <begin position="23"/>
        <end position="160"/>
    </location>
</feature>
<evidence type="ECO:0000256" key="1">
    <source>
        <dbReference type="SAM" id="Phobius"/>
    </source>
</evidence>
<dbReference type="Proteomes" id="UP000253772">
    <property type="component" value="Chromosome c2"/>
</dbReference>
<feature type="transmembrane region" description="Helical" evidence="1">
    <location>
        <begin position="318"/>
        <end position="339"/>
    </location>
</feature>
<dbReference type="Pfam" id="PF13781">
    <property type="entry name" value="DoxX_3"/>
    <property type="match status" value="1"/>
</dbReference>
<dbReference type="InterPro" id="IPR025695">
    <property type="entry name" value="DoxX-like"/>
</dbReference>
<dbReference type="PANTHER" id="PTHR12126:SF11">
    <property type="entry name" value="NADH DEHYDROGENASE [UBIQUINONE] 1 ALPHA SUBCOMPLEX SUBUNIT 9, MITOCHONDRIAL"/>
    <property type="match status" value="1"/>
</dbReference>
<feature type="transmembrane region" description="Helical" evidence="1">
    <location>
        <begin position="414"/>
        <end position="430"/>
    </location>
</feature>
<feature type="transmembrane region" description="Helical" evidence="1">
    <location>
        <begin position="384"/>
        <end position="408"/>
    </location>
</feature>
<sequence>MNSEEKGTTGMTDHRRLRVLVCGASGLIGAVLCKRLEAQGHEVIRGVRRPASARDVAMDFGTDTTIEQWLPRVQGMHVVINAVGIIVETGTNRFEAVHHLAPAALFRACAKAGVGRVIQISALGADSGDTPYFRSKRAADDVLRALPVQWQILYPSLVYAQDGDSAAMFRTLASLPVIPVPELGDARFQPVHIDDLVDTVVTVIAPAIPPGQCVEVVGASRMSYRAMLDTYRQGMQLPAPRWATIPAPCMTMAAYVARCVPGSKLTPDTWRMLRRGCHGDAAPLTRLLGHRPRAIGTFIAPGEAECLRHRAVGAWRMPMLRIVMALVWLATALVTLFAYPLADSLALLGAVGLHGTPAIVTLYAAVFVDTAMAVGCLRYPSRRLWALQAALVAGYSLIIAVALPQFLWHPFGPVLKNLPILAILFILYAEQESWNTSPSR</sequence>
<dbReference type="InterPro" id="IPR016040">
    <property type="entry name" value="NAD(P)-bd_dom"/>
</dbReference>
<proteinExistence type="predicted"/>
<keyword evidence="1" id="KW-1133">Transmembrane helix</keyword>
<dbReference type="RefSeq" id="WP_017513623.1">
    <property type="nucleotide sequence ID" value="NZ_CP037901.1"/>
</dbReference>
<dbReference type="SUPFAM" id="SSF51735">
    <property type="entry name" value="NAD(P)-binding Rossmann-fold domains"/>
    <property type="match status" value="1"/>
</dbReference>
<dbReference type="Gene3D" id="3.40.50.720">
    <property type="entry name" value="NAD(P)-binding Rossmann-like Domain"/>
    <property type="match status" value="1"/>
</dbReference>
<gene>
    <name evidence="3" type="ORF">DDF84_018905</name>
</gene>
<evidence type="ECO:0000313" key="4">
    <source>
        <dbReference type="Proteomes" id="UP000253772"/>
    </source>
</evidence>
<dbReference type="EMBL" id="CP037901">
    <property type="protein sequence ID" value="QBP11876.1"/>
    <property type="molecule type" value="Genomic_DNA"/>
</dbReference>
<accession>A0A482IVA4</accession>
<name>A0A482IVA4_9BURK</name>
<evidence type="ECO:0000313" key="3">
    <source>
        <dbReference type="EMBL" id="QBP11876.1"/>
    </source>
</evidence>
<dbReference type="AlphaFoldDB" id="A0A482IVA4"/>